<organism evidence="2">
    <name type="scientific">marine sediment metagenome</name>
    <dbReference type="NCBI Taxonomy" id="412755"/>
    <lineage>
        <taxon>unclassified sequences</taxon>
        <taxon>metagenomes</taxon>
        <taxon>ecological metagenomes</taxon>
    </lineage>
</organism>
<proteinExistence type="predicted"/>
<protein>
    <recommendedName>
        <fullName evidence="1">PseI/NeuA/B-like domain-containing protein</fullName>
    </recommendedName>
</protein>
<dbReference type="AlphaFoldDB" id="A0A0F9TI05"/>
<dbReference type="PANTHER" id="PTHR42966">
    <property type="entry name" value="N-ACETYLNEURAMINATE SYNTHASE"/>
    <property type="match status" value="1"/>
</dbReference>
<feature type="domain" description="PseI/NeuA/B-like" evidence="1">
    <location>
        <begin position="21"/>
        <end position="235"/>
    </location>
</feature>
<dbReference type="Gene3D" id="3.20.20.70">
    <property type="entry name" value="Aldolase class I"/>
    <property type="match status" value="1"/>
</dbReference>
<evidence type="ECO:0000259" key="1">
    <source>
        <dbReference type="Pfam" id="PF03102"/>
    </source>
</evidence>
<reference evidence="2" key="1">
    <citation type="journal article" date="2015" name="Nature">
        <title>Complex archaea that bridge the gap between prokaryotes and eukaryotes.</title>
        <authorList>
            <person name="Spang A."/>
            <person name="Saw J.H."/>
            <person name="Jorgensen S.L."/>
            <person name="Zaremba-Niedzwiedzka K."/>
            <person name="Martijn J."/>
            <person name="Lind A.E."/>
            <person name="van Eijk R."/>
            <person name="Schleper C."/>
            <person name="Guy L."/>
            <person name="Ettema T.J."/>
        </authorList>
    </citation>
    <scope>NUCLEOTIDE SEQUENCE</scope>
</reference>
<accession>A0A0F9TI05</accession>
<gene>
    <name evidence="2" type="ORF">LCGC14_0326420</name>
</gene>
<name>A0A0F9TI05_9ZZZZ</name>
<dbReference type="InterPro" id="IPR013785">
    <property type="entry name" value="Aldolase_TIM"/>
</dbReference>
<dbReference type="EMBL" id="LAZR01000225">
    <property type="protein sequence ID" value="KKN80835.1"/>
    <property type="molecule type" value="Genomic_DNA"/>
</dbReference>
<dbReference type="SUPFAM" id="SSF51569">
    <property type="entry name" value="Aldolase"/>
    <property type="match status" value="1"/>
</dbReference>
<sequence length="262" mass="29030">MLICAEIGINHNGDWNLCRELIRQAANAGADLAKFQLYDPEDVFADEPELIPEGKRCAISRSVFDQILGWCEEENIEPFFSVFDDERFGWTESAGIGRYKLASRTLKKTPDFARKVIGTGKSVYASLGMIDAEKADGLLGKWANVHYLFCVPAYPATYADYLSQPRHYPHTSYFGISDHSPGIGVSLAAIGRGAGFVEKHFTLDKTLPGSDHICSITPNELAALVYYGRQIEKAIWAEAPPIIRGYPKWKHQVPASPAACFP</sequence>
<dbReference type="InterPro" id="IPR051690">
    <property type="entry name" value="PseI-like"/>
</dbReference>
<dbReference type="Pfam" id="PF03102">
    <property type="entry name" value="NeuB"/>
    <property type="match status" value="1"/>
</dbReference>
<dbReference type="GO" id="GO:0016051">
    <property type="term" value="P:carbohydrate biosynthetic process"/>
    <property type="evidence" value="ECO:0007669"/>
    <property type="project" value="InterPro"/>
</dbReference>
<dbReference type="GO" id="GO:0047444">
    <property type="term" value="F:N-acylneuraminate-9-phosphate synthase activity"/>
    <property type="evidence" value="ECO:0007669"/>
    <property type="project" value="TreeGrafter"/>
</dbReference>
<dbReference type="InterPro" id="IPR013132">
    <property type="entry name" value="PseI/NeuA/B-like_N"/>
</dbReference>
<dbReference type="PANTHER" id="PTHR42966:SF1">
    <property type="entry name" value="SIALIC ACID SYNTHASE"/>
    <property type="match status" value="1"/>
</dbReference>
<comment type="caution">
    <text evidence="2">The sequence shown here is derived from an EMBL/GenBank/DDBJ whole genome shotgun (WGS) entry which is preliminary data.</text>
</comment>
<evidence type="ECO:0000313" key="2">
    <source>
        <dbReference type="EMBL" id="KKN80835.1"/>
    </source>
</evidence>